<dbReference type="STRING" id="331679.IV81_GL001131"/>
<evidence type="ECO:0000313" key="1">
    <source>
        <dbReference type="EMBL" id="KRN92747.1"/>
    </source>
</evidence>
<dbReference type="RefSeq" id="WP_057804320.1">
    <property type="nucleotide sequence ID" value="NZ_JQBX01000030.1"/>
</dbReference>
<dbReference type="PATRIC" id="fig|331679.3.peg.1144"/>
<sequence>MAIKKYFEIFSPKREKLGLDYIFNVKAKQFDRADLEKTLKEIGVYLRAYGETGYRFNSKLAPEKIIDYVIDHTNLKRDEIDIINTIAMHSLRI</sequence>
<proteinExistence type="predicted"/>
<dbReference type="AlphaFoldDB" id="A0A0R2KT89"/>
<name>A0A0R2KT89_9LACO</name>
<accession>A0A0R2KT89</accession>
<dbReference type="EMBL" id="JQBX01000030">
    <property type="protein sequence ID" value="KRN92747.1"/>
    <property type="molecule type" value="Genomic_DNA"/>
</dbReference>
<protein>
    <submittedName>
        <fullName evidence="1">Uncharacterized protein</fullName>
    </submittedName>
</protein>
<comment type="caution">
    <text evidence="1">The sequence shown here is derived from an EMBL/GenBank/DDBJ whole genome shotgun (WGS) entry which is preliminary data.</text>
</comment>
<gene>
    <name evidence="1" type="ORF">IV81_GL001131</name>
</gene>
<organism evidence="1 2">
    <name type="scientific">Pediococcus stilesii</name>
    <dbReference type="NCBI Taxonomy" id="331679"/>
    <lineage>
        <taxon>Bacteria</taxon>
        <taxon>Bacillati</taxon>
        <taxon>Bacillota</taxon>
        <taxon>Bacilli</taxon>
        <taxon>Lactobacillales</taxon>
        <taxon>Lactobacillaceae</taxon>
        <taxon>Pediococcus</taxon>
    </lineage>
</organism>
<dbReference type="Proteomes" id="UP000051859">
    <property type="component" value="Unassembled WGS sequence"/>
</dbReference>
<evidence type="ECO:0000313" key="2">
    <source>
        <dbReference type="Proteomes" id="UP000051859"/>
    </source>
</evidence>
<reference evidence="1 2" key="1">
    <citation type="journal article" date="2015" name="Genome Announc.">
        <title>Expanding the biotechnology potential of lactobacilli through comparative genomics of 213 strains and associated genera.</title>
        <authorList>
            <person name="Sun Z."/>
            <person name="Harris H.M."/>
            <person name="McCann A."/>
            <person name="Guo C."/>
            <person name="Argimon S."/>
            <person name="Zhang W."/>
            <person name="Yang X."/>
            <person name="Jeffery I.B."/>
            <person name="Cooney J.C."/>
            <person name="Kagawa T.F."/>
            <person name="Liu W."/>
            <person name="Song Y."/>
            <person name="Salvetti E."/>
            <person name="Wrobel A."/>
            <person name="Rasinkangas P."/>
            <person name="Parkhill J."/>
            <person name="Rea M.C."/>
            <person name="O'Sullivan O."/>
            <person name="Ritari J."/>
            <person name="Douillard F.P."/>
            <person name="Paul Ross R."/>
            <person name="Yang R."/>
            <person name="Briner A.E."/>
            <person name="Felis G.E."/>
            <person name="de Vos W.M."/>
            <person name="Barrangou R."/>
            <person name="Klaenhammer T.R."/>
            <person name="Caufield P.W."/>
            <person name="Cui Y."/>
            <person name="Zhang H."/>
            <person name="O'Toole P.W."/>
        </authorList>
    </citation>
    <scope>NUCLEOTIDE SEQUENCE [LARGE SCALE GENOMIC DNA]</scope>
    <source>
        <strain evidence="1 2">DSM 18001</strain>
    </source>
</reference>
<keyword evidence="2" id="KW-1185">Reference proteome</keyword>